<evidence type="ECO:0000313" key="1">
    <source>
        <dbReference type="EMBL" id="SHJ49019.1"/>
    </source>
</evidence>
<accession>A0A1M6JQN0</accession>
<organism evidence="1 2">
    <name type="scientific">Nocardiopsis flavescens</name>
    <dbReference type="NCBI Taxonomy" id="758803"/>
    <lineage>
        <taxon>Bacteria</taxon>
        <taxon>Bacillati</taxon>
        <taxon>Actinomycetota</taxon>
        <taxon>Actinomycetes</taxon>
        <taxon>Streptosporangiales</taxon>
        <taxon>Nocardiopsidaceae</taxon>
        <taxon>Nocardiopsis</taxon>
    </lineage>
</organism>
<protein>
    <submittedName>
        <fullName evidence="1">Uncharacterized protein</fullName>
    </submittedName>
</protein>
<sequence>MDAASAASLLAGGGIIHDHSGTVLPAAVPAAPILLQIAEKGCSGVQEAALELIVNALDF</sequence>
<feature type="non-terminal residue" evidence="1">
    <location>
        <position position="59"/>
    </location>
</feature>
<proteinExistence type="predicted"/>
<gene>
    <name evidence="1" type="ORF">SAMN05421803_106228</name>
</gene>
<evidence type="ECO:0000313" key="2">
    <source>
        <dbReference type="Proteomes" id="UP000184452"/>
    </source>
</evidence>
<dbReference type="AlphaFoldDB" id="A0A1M6JQN0"/>
<keyword evidence="2" id="KW-1185">Reference proteome</keyword>
<dbReference type="Proteomes" id="UP000184452">
    <property type="component" value="Unassembled WGS sequence"/>
</dbReference>
<name>A0A1M6JQN0_9ACTN</name>
<reference evidence="1 2" key="1">
    <citation type="submission" date="2016-11" db="EMBL/GenBank/DDBJ databases">
        <authorList>
            <person name="Jaros S."/>
            <person name="Januszkiewicz K."/>
            <person name="Wedrychowicz H."/>
        </authorList>
    </citation>
    <scope>NUCLEOTIDE SEQUENCE [LARGE SCALE GENOMIC DNA]</scope>
    <source>
        <strain evidence="1 2">CGMCC 4.5723</strain>
    </source>
</reference>
<dbReference type="EMBL" id="FQZK01000006">
    <property type="protein sequence ID" value="SHJ49019.1"/>
    <property type="molecule type" value="Genomic_DNA"/>
</dbReference>